<dbReference type="InterPro" id="IPR011705">
    <property type="entry name" value="BACK"/>
</dbReference>
<dbReference type="InterPro" id="IPR015915">
    <property type="entry name" value="Kelch-typ_b-propeller"/>
</dbReference>
<dbReference type="Gene3D" id="2.120.10.80">
    <property type="entry name" value="Kelch-type beta propeller"/>
    <property type="match status" value="1"/>
</dbReference>
<dbReference type="PANTHER" id="PTHR45632">
    <property type="entry name" value="LD33804P"/>
    <property type="match status" value="1"/>
</dbReference>
<name>A0A7F5R1Z0_AGRPL</name>
<dbReference type="Pfam" id="PF07707">
    <property type="entry name" value="BACK"/>
    <property type="match status" value="1"/>
</dbReference>
<dbReference type="KEGG" id="apln:108734298"/>
<dbReference type="InParanoid" id="A0A7F5R1Z0"/>
<dbReference type="Gene3D" id="1.25.40.420">
    <property type="match status" value="1"/>
</dbReference>
<dbReference type="AlphaFoldDB" id="A0A7F5R1Z0"/>
<dbReference type="PROSITE" id="PS50097">
    <property type="entry name" value="BTB"/>
    <property type="match status" value="1"/>
</dbReference>
<keyword evidence="1" id="KW-0880">Kelch repeat</keyword>
<keyword evidence="2" id="KW-0677">Repeat</keyword>
<dbReference type="SUPFAM" id="SSF117281">
    <property type="entry name" value="Kelch motif"/>
    <property type="match status" value="1"/>
</dbReference>
<dbReference type="Pfam" id="PF00651">
    <property type="entry name" value="BTB"/>
    <property type="match status" value="1"/>
</dbReference>
<dbReference type="RefSeq" id="XP_025828923.1">
    <property type="nucleotide sequence ID" value="XM_025973138.1"/>
</dbReference>
<dbReference type="PANTHER" id="PTHR45632:SF3">
    <property type="entry name" value="KELCH-LIKE PROTEIN 32"/>
    <property type="match status" value="1"/>
</dbReference>
<organism evidence="4 5">
    <name type="scientific">Agrilus planipennis</name>
    <name type="common">Emerald ash borer</name>
    <name type="synonym">Agrilus marcopoli</name>
    <dbReference type="NCBI Taxonomy" id="224129"/>
    <lineage>
        <taxon>Eukaryota</taxon>
        <taxon>Metazoa</taxon>
        <taxon>Ecdysozoa</taxon>
        <taxon>Arthropoda</taxon>
        <taxon>Hexapoda</taxon>
        <taxon>Insecta</taxon>
        <taxon>Pterygota</taxon>
        <taxon>Neoptera</taxon>
        <taxon>Endopterygota</taxon>
        <taxon>Coleoptera</taxon>
        <taxon>Polyphaga</taxon>
        <taxon>Elateriformia</taxon>
        <taxon>Buprestoidea</taxon>
        <taxon>Buprestidae</taxon>
        <taxon>Agrilinae</taxon>
        <taxon>Agrilus</taxon>
    </lineage>
</organism>
<feature type="non-terminal residue" evidence="5">
    <location>
        <position position="474"/>
    </location>
</feature>
<evidence type="ECO:0000313" key="5">
    <source>
        <dbReference type="RefSeq" id="XP_025828923.1"/>
    </source>
</evidence>
<dbReference type="InterPro" id="IPR000210">
    <property type="entry name" value="BTB/POZ_dom"/>
</dbReference>
<sequence>MGDSKSTSEEIVLIAENVSFVCNKKELAKHSDYFKVMFEGNFVEKNQRLITLQEVDSRSLKIILTLLWDSSFVINEEDILLVLEAACMLQFPNIKEICVTRIREILAPSNCIKVWFGTEKLDIEDLHLKAKYLSLVEFNEIKDMDCLIELHLKQLHLYLSDVNLQCRCEFDVFFVCMKWWYENCLHSEKLLYENKTKNLLYLVSSLNYRALSDSDLREMLSYPDISENQDVKDLFMYFIALKNQEERYLLSELRNIVAHLLNSVDRFQQKVPCFLAQNASDDLPNKKLKVMSPDKELAVIYHDQFKRKRYYKILNKESTSHVIVYFDINSNKFKKLLDVDKGKCDKLDGFKMLSYKEFIFLFGGEYKIGRGDWNRSFWVYDNVKEKWQHKSVIPQVRRHFESCLVGEFLYIIGGAGNYRIIQENMLWYNYKTDLWSKVIMLPCPGRQIKCCAFKKNKLFLLNVNNKCGLLFNND</sequence>
<dbReference type="SMART" id="SM00225">
    <property type="entry name" value="BTB"/>
    <property type="match status" value="1"/>
</dbReference>
<dbReference type="GeneID" id="108734298"/>
<gene>
    <name evidence="5" type="primary">LOC108734298</name>
</gene>
<evidence type="ECO:0000259" key="3">
    <source>
        <dbReference type="PROSITE" id="PS50097"/>
    </source>
</evidence>
<dbReference type="OrthoDB" id="10027872at2759"/>
<evidence type="ECO:0000256" key="1">
    <source>
        <dbReference type="ARBA" id="ARBA00022441"/>
    </source>
</evidence>
<protein>
    <submittedName>
        <fullName evidence="5">Kelch repeat and BTB domain-containing protein 2</fullName>
    </submittedName>
</protein>
<evidence type="ECO:0000313" key="4">
    <source>
        <dbReference type="Proteomes" id="UP000192223"/>
    </source>
</evidence>
<accession>A0A7F5R1Z0</accession>
<dbReference type="Proteomes" id="UP000192223">
    <property type="component" value="Unplaced"/>
</dbReference>
<proteinExistence type="predicted"/>
<feature type="domain" description="BTB" evidence="3">
    <location>
        <begin position="9"/>
        <end position="76"/>
    </location>
</feature>
<dbReference type="Gene3D" id="3.30.710.10">
    <property type="entry name" value="Potassium Channel Kv1.1, Chain A"/>
    <property type="match status" value="1"/>
</dbReference>
<reference evidence="5" key="1">
    <citation type="submission" date="2025-08" db="UniProtKB">
        <authorList>
            <consortium name="RefSeq"/>
        </authorList>
    </citation>
    <scope>IDENTIFICATION</scope>
</reference>
<dbReference type="SUPFAM" id="SSF54695">
    <property type="entry name" value="POZ domain"/>
    <property type="match status" value="1"/>
</dbReference>
<dbReference type="InterPro" id="IPR011333">
    <property type="entry name" value="SKP1/BTB/POZ_sf"/>
</dbReference>
<evidence type="ECO:0000256" key="2">
    <source>
        <dbReference type="ARBA" id="ARBA00022737"/>
    </source>
</evidence>
<keyword evidence="4" id="KW-1185">Reference proteome</keyword>